<dbReference type="AlphaFoldDB" id="A0A0G0Q0L9"/>
<evidence type="ECO:0000313" key="1">
    <source>
        <dbReference type="EMBL" id="KKR33703.1"/>
    </source>
</evidence>
<reference evidence="1 2" key="1">
    <citation type="journal article" date="2015" name="Nature">
        <title>rRNA introns, odd ribosomes, and small enigmatic genomes across a large radiation of phyla.</title>
        <authorList>
            <person name="Brown C.T."/>
            <person name="Hug L.A."/>
            <person name="Thomas B.C."/>
            <person name="Sharon I."/>
            <person name="Castelle C.J."/>
            <person name="Singh A."/>
            <person name="Wilkins M.J."/>
            <person name="Williams K.H."/>
            <person name="Banfield J.F."/>
        </authorList>
    </citation>
    <scope>NUCLEOTIDE SEQUENCE [LARGE SCALE GENOMIC DNA]</scope>
</reference>
<organism evidence="1 2">
    <name type="scientific">Candidatus Falkowbacteria bacterium GW2011_GWF2_39_8</name>
    <dbReference type="NCBI Taxonomy" id="1618642"/>
    <lineage>
        <taxon>Bacteria</taxon>
        <taxon>Candidatus Falkowiibacteriota</taxon>
    </lineage>
</organism>
<dbReference type="EMBL" id="LBXO01000004">
    <property type="protein sequence ID" value="KKR33703.1"/>
    <property type="molecule type" value="Genomic_DNA"/>
</dbReference>
<name>A0A0G0Q0L9_9BACT</name>
<comment type="caution">
    <text evidence="1">The sequence shown here is derived from an EMBL/GenBank/DDBJ whole genome shotgun (WGS) entry which is preliminary data.</text>
</comment>
<accession>A0A0G0Q0L9</accession>
<dbReference type="Proteomes" id="UP000034137">
    <property type="component" value="Unassembled WGS sequence"/>
</dbReference>
<protein>
    <submittedName>
        <fullName evidence="1">Uncharacterized protein</fullName>
    </submittedName>
</protein>
<evidence type="ECO:0000313" key="2">
    <source>
        <dbReference type="Proteomes" id="UP000034137"/>
    </source>
</evidence>
<sequence>MKSPEDKLIIGENQDLLAIHKRGTEIKTINNLVALYNKRGLTKEMAYEWLNSLPEDQRDKERFDLESGICEDIDNLPERIAEKK</sequence>
<proteinExistence type="predicted"/>
<gene>
    <name evidence="1" type="ORF">UT64_C0004G0010</name>
</gene>